<protein>
    <recommendedName>
        <fullName evidence="2">ARID domain-containing protein</fullName>
    </recommendedName>
</protein>
<dbReference type="HOGENOM" id="CLU_294741_0_0_1"/>
<accession>J8QHF7</accession>
<feature type="region of interest" description="Disordered" evidence="1">
    <location>
        <begin position="85"/>
        <end position="314"/>
    </location>
</feature>
<dbReference type="EMBL" id="ALBS01000009">
    <property type="protein sequence ID" value="EJT53128.1"/>
    <property type="molecule type" value="Genomic_DNA"/>
</dbReference>
<feature type="compositionally biased region" description="Low complexity" evidence="1">
    <location>
        <begin position="445"/>
        <end position="475"/>
    </location>
</feature>
<evidence type="ECO:0000313" key="3">
    <source>
        <dbReference type="EMBL" id="EJT53128.1"/>
    </source>
</evidence>
<feature type="compositionally biased region" description="Low complexity" evidence="1">
    <location>
        <begin position="218"/>
        <end position="260"/>
    </location>
</feature>
<reference evidence="3 4" key="1">
    <citation type="journal article" date="2012" name="Eukaryot. Cell">
        <title>Draft genome sequence of CBS 2479, the standard type strain of Trichosporon asahii.</title>
        <authorList>
            <person name="Yang R.Y."/>
            <person name="Li H.T."/>
            <person name="Zhu H."/>
            <person name="Zhou G.P."/>
            <person name="Wang M."/>
            <person name="Wang L."/>
        </authorList>
    </citation>
    <scope>NUCLEOTIDE SEQUENCE [LARGE SCALE GENOMIC DNA]</scope>
    <source>
        <strain evidence="4">ATCC 90039 / CBS 2479 / JCM 2466 / KCTC 7840 / NCYC 2677 / UAMH 7654</strain>
    </source>
</reference>
<dbReference type="KEGG" id="tasa:A1Q1_00135"/>
<feature type="region of interest" description="Disordered" evidence="1">
    <location>
        <begin position="1"/>
        <end position="51"/>
    </location>
</feature>
<feature type="compositionally biased region" description="Low complexity" evidence="1">
    <location>
        <begin position="138"/>
        <end position="161"/>
    </location>
</feature>
<gene>
    <name evidence="3" type="ORF">A1Q1_00135</name>
</gene>
<feature type="compositionally biased region" description="Low complexity" evidence="1">
    <location>
        <begin position="573"/>
        <end position="589"/>
    </location>
</feature>
<dbReference type="PROSITE" id="PS51011">
    <property type="entry name" value="ARID"/>
    <property type="match status" value="1"/>
</dbReference>
<dbReference type="GeneID" id="25983649"/>
<dbReference type="OrthoDB" id="1938591at2759"/>
<dbReference type="GO" id="GO:0003677">
    <property type="term" value="F:DNA binding"/>
    <property type="evidence" value="ECO:0007669"/>
    <property type="project" value="InterPro"/>
</dbReference>
<dbReference type="VEuPathDB" id="FungiDB:A1Q1_00135"/>
<dbReference type="Proteomes" id="UP000002748">
    <property type="component" value="Unassembled WGS sequence"/>
</dbReference>
<feature type="region of interest" description="Disordered" evidence="1">
    <location>
        <begin position="1109"/>
        <end position="1143"/>
    </location>
</feature>
<feature type="compositionally biased region" description="Pro residues" evidence="1">
    <location>
        <begin position="476"/>
        <end position="485"/>
    </location>
</feature>
<feature type="region of interest" description="Disordered" evidence="1">
    <location>
        <begin position="445"/>
        <end position="492"/>
    </location>
</feature>
<name>J8QHF7_TRIAS</name>
<feature type="region of interest" description="Disordered" evidence="1">
    <location>
        <begin position="521"/>
        <end position="623"/>
    </location>
</feature>
<feature type="compositionally biased region" description="Polar residues" evidence="1">
    <location>
        <begin position="1113"/>
        <end position="1126"/>
    </location>
</feature>
<organism evidence="3 4">
    <name type="scientific">Trichosporon asahii var. asahii (strain ATCC 90039 / CBS 2479 / JCM 2466 / KCTC 7840 / NBRC 103889/ NCYC 2677 / UAMH 7654)</name>
    <name type="common">Yeast</name>
    <dbReference type="NCBI Taxonomy" id="1186058"/>
    <lineage>
        <taxon>Eukaryota</taxon>
        <taxon>Fungi</taxon>
        <taxon>Dikarya</taxon>
        <taxon>Basidiomycota</taxon>
        <taxon>Agaricomycotina</taxon>
        <taxon>Tremellomycetes</taxon>
        <taxon>Trichosporonales</taxon>
        <taxon>Trichosporonaceae</taxon>
        <taxon>Trichosporon</taxon>
    </lineage>
</organism>
<dbReference type="RefSeq" id="XP_014184451.1">
    <property type="nucleotide sequence ID" value="XM_014328976.1"/>
</dbReference>
<dbReference type="InterPro" id="IPR001606">
    <property type="entry name" value="ARID_dom"/>
</dbReference>
<evidence type="ECO:0000256" key="1">
    <source>
        <dbReference type="SAM" id="MobiDB-lite"/>
    </source>
</evidence>
<comment type="caution">
    <text evidence="3">The sequence shown here is derived from an EMBL/GenBank/DDBJ whole genome shotgun (WGS) entry which is preliminary data.</text>
</comment>
<feature type="domain" description="ARID" evidence="2">
    <location>
        <begin position="313"/>
        <end position="436"/>
    </location>
</feature>
<feature type="compositionally biased region" description="Low complexity" evidence="1">
    <location>
        <begin position="85"/>
        <end position="130"/>
    </location>
</feature>
<dbReference type="Gene3D" id="1.10.150.60">
    <property type="entry name" value="ARID DNA-binding domain"/>
    <property type="match status" value="1"/>
</dbReference>
<feature type="compositionally biased region" description="Polar residues" evidence="1">
    <location>
        <begin position="288"/>
        <end position="302"/>
    </location>
</feature>
<feature type="region of interest" description="Disordered" evidence="1">
    <location>
        <begin position="735"/>
        <end position="755"/>
    </location>
</feature>
<dbReference type="AlphaFoldDB" id="J8QHF7"/>
<feature type="compositionally biased region" description="Polar residues" evidence="1">
    <location>
        <begin position="1"/>
        <end position="11"/>
    </location>
</feature>
<evidence type="ECO:0000259" key="2">
    <source>
        <dbReference type="PROSITE" id="PS51011"/>
    </source>
</evidence>
<feature type="compositionally biased region" description="Low complexity" evidence="1">
    <location>
        <begin position="535"/>
        <end position="567"/>
    </location>
</feature>
<dbReference type="InterPro" id="IPR036431">
    <property type="entry name" value="ARID_dom_sf"/>
</dbReference>
<evidence type="ECO:0000313" key="4">
    <source>
        <dbReference type="Proteomes" id="UP000002748"/>
    </source>
</evidence>
<sequence>MSQPAASTEGDNNNNNPPNNVNPHQPQQPQNPAFPAGFGMNGVPNFAGLDPATQQQLLQQLAARLPGGAAAASALFPNLSNLNLQNRKLSGSNAPGAGQAAGSPSNPNAANGSAPSPINPTSAASPAPSAGTPDVSTLQAQLQARMLQVQQQALQAAAMRASGGGTPQPGAGSQPNQDGRPNLTGLPDWAANNGMPQGGDRDAIMKQLQALQSHKQRQSNPPSTPSNQPMNVPSPVSVTAPSPAGGITAPSPAGGSVSAPSPAPNPQGGLPMSAPSPMSAMGGPSGQLPGTPSSTGFPNTGPGQPPMGIRPGNPQKQQLLHSLIAFYKSIRQPMPTEVFNGERDGSFKLGDQWIELTDLFFAIFRLGGMIKNIQEHPVWQAILASKGIPTTLPAPVALPRPPGMDPNAPPQLTTNAVQYLIAAYRAWIFGFEQAMARSKIAQMQKQQQAQAQARSPANAAPSPSATAGTPQAQAPTPTPATPAAPTPTAIAPSPIATMAQSPAAAASPAVVAAASPAMSAVAPTPSADMRPPTPQQQQVPQLQTPPQHRASPAAPSPANAQASASPAPGTPAGGPAAAAPSPVAPSPASNGDANPLKRKAGESAVSSPSRPPKPSGPKRPRFKVEYRPLHFPQPSLGGWDERAVASAFPKHSLNRRARPASDLQVDLESVLMGLRSRLPVEVGYGLTALSMLSMPVNDSAVSCMPIEPMMEVFLEVISLVGDSALGDDGVERWLEEKEKGKDKEKETPRASADSAREDISRMSLFELEQLGQDLDYGVQDDETEYKGPQEITGGPTDIVLAGLNIIRNYSMAPENQPLMARPELFNMLAAVTDGSLMRMPGERYSSKRPYSIPEYARVRREAVSILTNLGGHFNLTKVPHCSVIAIYRLLSSFLMSGWDCYRLREPAYGSCTSIPPQEARPSSVLSVERALEAFGRLALPDNNREVIAAAVPTNELVELFSGLIKLFPLTPRDIEAMRSIENFLARTELIALSVYSLSFLAPTAARSEMRSVPGATSTLTRFIYDLSPRGGKQRGSDLRTAPFGHLVARLAETLGVLNGTVNPGGNTDRMSFAAGGVDGKGWKFASDVVEPAWLAQDTERILESMGWGRDGAHSSSTRGRLRSWTSCGGRGSRRAGTKEGRRM</sequence>
<dbReference type="CDD" id="cd16100">
    <property type="entry name" value="ARID"/>
    <property type="match status" value="1"/>
</dbReference>
<proteinExistence type="predicted"/>
<dbReference type="SUPFAM" id="SSF46774">
    <property type="entry name" value="ARID-like"/>
    <property type="match status" value="1"/>
</dbReference>
<feature type="compositionally biased region" description="Low complexity" evidence="1">
    <location>
        <begin position="12"/>
        <end position="31"/>
    </location>
</feature>